<name>A0A8H4LDE6_9HYPO</name>
<comment type="caution">
    <text evidence="1">The sequence shown here is derived from an EMBL/GenBank/DDBJ whole genome shotgun (WGS) entry which is preliminary data.</text>
</comment>
<organism evidence="1 2">
    <name type="scientific">Fusarium albosuccineum</name>
    <dbReference type="NCBI Taxonomy" id="1237068"/>
    <lineage>
        <taxon>Eukaryota</taxon>
        <taxon>Fungi</taxon>
        <taxon>Dikarya</taxon>
        <taxon>Ascomycota</taxon>
        <taxon>Pezizomycotina</taxon>
        <taxon>Sordariomycetes</taxon>
        <taxon>Hypocreomycetidae</taxon>
        <taxon>Hypocreales</taxon>
        <taxon>Nectriaceae</taxon>
        <taxon>Fusarium</taxon>
        <taxon>Fusarium decemcellulare species complex</taxon>
    </lineage>
</organism>
<gene>
    <name evidence="1" type="ORF">FALBO_7233</name>
</gene>
<dbReference type="AlphaFoldDB" id="A0A8H4LDE6"/>
<dbReference type="EMBL" id="JAADYS010000957">
    <property type="protein sequence ID" value="KAF4465919.1"/>
    <property type="molecule type" value="Genomic_DNA"/>
</dbReference>
<evidence type="ECO:0000313" key="2">
    <source>
        <dbReference type="Proteomes" id="UP000554235"/>
    </source>
</evidence>
<accession>A0A8H4LDE6</accession>
<protein>
    <submittedName>
        <fullName evidence="1">ATPase P-type heavy metal translocating</fullName>
    </submittedName>
</protein>
<proteinExistence type="predicted"/>
<reference evidence="1 2" key="1">
    <citation type="submission" date="2020-01" db="EMBL/GenBank/DDBJ databases">
        <title>Identification and distribution of gene clusters putatively required for synthesis of sphingolipid metabolism inhibitors in phylogenetically diverse species of the filamentous fungus Fusarium.</title>
        <authorList>
            <person name="Kim H.-S."/>
            <person name="Busman M."/>
            <person name="Brown D.W."/>
            <person name="Divon H."/>
            <person name="Uhlig S."/>
            <person name="Proctor R.H."/>
        </authorList>
    </citation>
    <scope>NUCLEOTIDE SEQUENCE [LARGE SCALE GENOMIC DNA]</scope>
    <source>
        <strain evidence="1 2">NRRL 20459</strain>
    </source>
</reference>
<dbReference type="Proteomes" id="UP000554235">
    <property type="component" value="Unassembled WGS sequence"/>
</dbReference>
<evidence type="ECO:0000313" key="1">
    <source>
        <dbReference type="EMBL" id="KAF4465919.1"/>
    </source>
</evidence>
<sequence>MLSMARGLIEAHCKIKNGEASTKLSDLWPRELFLMISSKEQDRARIILDKEAQFRVSGSGFIGESRSVTEPAGGDLGARTVNKEDPITLRIDGAVG</sequence>
<keyword evidence="2" id="KW-1185">Reference proteome</keyword>